<dbReference type="InterPro" id="IPR010895">
    <property type="entry name" value="CHRD"/>
</dbReference>
<dbReference type="PANTHER" id="PTHR43737:SF1">
    <property type="entry name" value="DUF1501 DOMAIN-CONTAINING PROTEIN"/>
    <property type="match status" value="1"/>
</dbReference>
<name>A0A8J7SK09_9BACT</name>
<dbReference type="Pfam" id="PF07452">
    <property type="entry name" value="CHRD"/>
    <property type="match status" value="1"/>
</dbReference>
<dbReference type="PROSITE" id="PS50933">
    <property type="entry name" value="CHRD"/>
    <property type="match status" value="1"/>
</dbReference>
<keyword evidence="4" id="KW-1185">Reference proteome</keyword>
<sequence length="1142" mass="126720">MNFGTKKSGDGQTRGVISSRMNVLRLGIFYSLVVASVPAAKGQIDGNDNGVSDVWEMRYDAVDLVADELSRNADEDGDGFSNYEEGIAGTDPRDPLSKPRLNNLVKQGGKVSLSGDAQRGKKYQLYRSIDLSEDSWQPAGSAVLADSSALLAELTGQLEQQFFYRFEVLDHDGDNDGLSDWDELHLEGFDRGAADSFSADSLASDMEVWSALAANNIEVFVDSARAYEKEQQPAEIRLVRSGDTNYAQRVYLRVKPSDDSEKGAAQADDYKLVSQGQELINYVVIPAGSDSVLIEVHANLDQQAEVPEKLTIQAAGQLAELEICDATNTFENQKLFIAYLRPEDNAVTTASGLATILLEGDNSVGSVQLSFHGLTSLQTAAHMHLRNPVSGPHIESLPLGQVSGHSWAVEAAQFITTDQGMLDALYQGQIYINVHSAMYPAGEIRGDFSQQDAGTELIIPDSPPEITVLEGDELNRDIVRFLTQASFGATPDTIKSLRKRINNEHGGDRMAGYEAWIDDQLGMAMPSMEKFMRAMDQHQISHFRNDSDKGYFNEGYNPGVTNRETAWWLLALHAKDQLRQRMTFALSEVYVTSRVDPVIQDRAYGHTNYYDMLMSNAFGDFRTLLEDVSTHPIMGQYLSSLGNQKAVTNELGEVIISPDENYARELMQLFSIGLIELHLDGSIKLGGDGLPIATYEQEDIVELARVFTGWSYSIINEPKSSLTEVENDNFSYSSGKQYYESQWMHRMKNFAEYHDDGAKALFVREGIAQLEIPAGGDGESDLEAVMNYLASHDNVAPFMARRLIQRFVTSNPSAGYIYRVASKWQETDGNLGEVVKAILLDYEARSVSLVDNVGYGKKKEPLIHVSAVIRALDGKSEIPLDILGDEERMGEYAWGNYALKRYDSDATIVRFLSSNTPLGQRPLAAPSVFNWFLPSYSPVGILASSGAVAPEFQIANEVSVINHINFLEDLLRNDNGVGLVSLPYLEDEPYLLSKYADHLVVDRSATSGMGKVYMNVMDKNNDGKVSPLDNTFNNREKIVQACEELVDYLDLLLCAGELKRRHAEGYVRELGTDDLRTNVRLDNPRDVIIHAVAMTYYYYDDDEASDSLTEEEADARQALIFNDRLEVAAYLISSCPYSMIQK</sequence>
<feature type="domain" description="CHRD" evidence="2">
    <location>
        <begin position="332"/>
        <end position="453"/>
    </location>
</feature>
<evidence type="ECO:0000259" key="2">
    <source>
        <dbReference type="PROSITE" id="PS50933"/>
    </source>
</evidence>
<dbReference type="PANTHER" id="PTHR43737">
    <property type="entry name" value="BLL7424 PROTEIN"/>
    <property type="match status" value="1"/>
</dbReference>
<accession>A0A8J7SK09</accession>
<dbReference type="Pfam" id="PF08811">
    <property type="entry name" value="DUF1800"/>
    <property type="match status" value="1"/>
</dbReference>
<gene>
    <name evidence="3" type="ORF">JIN82_04910</name>
</gene>
<dbReference type="RefSeq" id="WP_200310529.1">
    <property type="nucleotide sequence ID" value="NZ_JAENIM010000022.1"/>
</dbReference>
<dbReference type="SMART" id="SM00754">
    <property type="entry name" value="CHRD"/>
    <property type="match status" value="1"/>
</dbReference>
<proteinExistence type="predicted"/>
<dbReference type="AlphaFoldDB" id="A0A8J7SK09"/>
<protein>
    <submittedName>
        <fullName evidence="3">DUF1800 family protein</fullName>
    </submittedName>
</protein>
<feature type="region of interest" description="Disordered" evidence="1">
    <location>
        <begin position="72"/>
        <end position="100"/>
    </location>
</feature>
<evidence type="ECO:0000313" key="3">
    <source>
        <dbReference type="EMBL" id="MBK1790495.1"/>
    </source>
</evidence>
<organism evidence="3 4">
    <name type="scientific">Persicirhabdus sediminis</name>
    <dbReference type="NCBI Taxonomy" id="454144"/>
    <lineage>
        <taxon>Bacteria</taxon>
        <taxon>Pseudomonadati</taxon>
        <taxon>Verrucomicrobiota</taxon>
        <taxon>Verrucomicrobiia</taxon>
        <taxon>Verrucomicrobiales</taxon>
        <taxon>Verrucomicrobiaceae</taxon>
        <taxon>Persicirhabdus</taxon>
    </lineage>
</organism>
<reference evidence="3" key="1">
    <citation type="submission" date="2021-01" db="EMBL/GenBank/DDBJ databases">
        <title>Modified the classification status of verrucomicrobia.</title>
        <authorList>
            <person name="Feng X."/>
        </authorList>
    </citation>
    <scope>NUCLEOTIDE SEQUENCE</scope>
    <source>
        <strain evidence="3">_KCTC 22039</strain>
    </source>
</reference>
<evidence type="ECO:0000313" key="4">
    <source>
        <dbReference type="Proteomes" id="UP000624703"/>
    </source>
</evidence>
<dbReference type="Proteomes" id="UP000624703">
    <property type="component" value="Unassembled WGS sequence"/>
</dbReference>
<dbReference type="EMBL" id="JAENIM010000022">
    <property type="protein sequence ID" value="MBK1790495.1"/>
    <property type="molecule type" value="Genomic_DNA"/>
</dbReference>
<dbReference type="InterPro" id="IPR014917">
    <property type="entry name" value="DUF1800"/>
</dbReference>
<comment type="caution">
    <text evidence="3">The sequence shown here is derived from an EMBL/GenBank/DDBJ whole genome shotgun (WGS) entry which is preliminary data.</text>
</comment>
<evidence type="ECO:0000256" key="1">
    <source>
        <dbReference type="SAM" id="MobiDB-lite"/>
    </source>
</evidence>